<evidence type="ECO:0000313" key="14">
    <source>
        <dbReference type="EMBL" id="ELR21453.1"/>
    </source>
</evidence>
<dbReference type="InterPro" id="IPR016135">
    <property type="entry name" value="UBQ-conjugating_enzyme/RWD"/>
</dbReference>
<evidence type="ECO:0000256" key="10">
    <source>
        <dbReference type="SAM" id="Coils"/>
    </source>
</evidence>
<keyword evidence="10" id="KW-0175">Coiled coil</keyword>
<dbReference type="SMART" id="SM00591">
    <property type="entry name" value="RWD"/>
    <property type="match status" value="1"/>
</dbReference>
<evidence type="ECO:0000259" key="11">
    <source>
        <dbReference type="PROSITE" id="PS50089"/>
    </source>
</evidence>
<dbReference type="Pfam" id="PF13445">
    <property type="entry name" value="zf-RING_UBOX"/>
    <property type="match status" value="1"/>
</dbReference>
<dbReference type="SMART" id="SM00184">
    <property type="entry name" value="RING"/>
    <property type="match status" value="1"/>
</dbReference>
<dbReference type="Proteomes" id="UP000011083">
    <property type="component" value="Unassembled WGS sequence"/>
</dbReference>
<evidence type="ECO:0000256" key="2">
    <source>
        <dbReference type="ARBA" id="ARBA00012251"/>
    </source>
</evidence>
<dbReference type="PROSITE" id="PS50908">
    <property type="entry name" value="RWD"/>
    <property type="match status" value="1"/>
</dbReference>
<dbReference type="InterPro" id="IPR017907">
    <property type="entry name" value="Znf_RING_CS"/>
</dbReference>
<gene>
    <name evidence="14" type="ORF">ACA1_183990</name>
</gene>
<keyword evidence="7" id="KW-0833">Ubl conjugation pathway</keyword>
<sequence>QVATEKEWPLDVCEASWRLQEAELSALRALFMDDFKESNSLPPRFQIRIRSSDLTEEEECFLTSHGYQVSLSLVVTLTRAYPEEPPMVEVRWDGLQEGLSESRYPELYSVLQRQAQENLGSFIISEMVETARAWVVAQARAKLQQLKAKAERERERRKAVRSKLGLGSGSREALLKSKEDELTRSMQQRRVRHMIEKDTFYGQAMKEIYKWDYDIFNMEQVLSLQKAKEAKVQEVMGPQVPAAVVRVLLHHARWDADALIRRYRLLTDGASPASPARAAGCEGDLGDESERGKGIQQLYAEVGLPFVERGKHESAGDEEEVHFHLMASIPAKASCGICMDDFSTRTMTSLSCGHWFCNDCYGTYLVMQITDGASDAIRCAHFRCPFIVDPVTVVSLVSREIYRKFVTFAAQRYIETDNSLFRCRGTRCASIIHLRHHTKDVACPCSHISCSQCGEEGHFPIPCDVAKWHMKNYGHQYAPKDLEATFDWLMVRSTGHSWLCGAKWTYHDCNGTWKGQRDREERLKDQILSSTVTFFEWYNAQLLPLNTFAKIAGATSIKAQRYLEKRKDASARGVRVIKSALHHIFLVSKLGCYRSEHPGSGSTKNLQAAMFGVNASLVRVKDFLDMPAKHLSIEMLENACHTMRQRASELVGVVTRLLTEADGPQQAPAMELVVRRLSQQKGGKRVPFPSSLEALLADGGHVLGITAVSARTIDNRKLGPASLVELLDRTVVHLLTAVEEKEVAS</sequence>
<dbReference type="AlphaFoldDB" id="L8H9P9"/>
<evidence type="ECO:0000259" key="13">
    <source>
        <dbReference type="PROSITE" id="PS51873"/>
    </source>
</evidence>
<evidence type="ECO:0000256" key="6">
    <source>
        <dbReference type="ARBA" id="ARBA00022771"/>
    </source>
</evidence>
<dbReference type="CDD" id="cd16773">
    <property type="entry name" value="RING-HC_RBR_TRIAD1"/>
    <property type="match status" value="1"/>
</dbReference>
<dbReference type="KEGG" id="acan:ACA1_183990"/>
<dbReference type="InterPro" id="IPR044066">
    <property type="entry name" value="TRIAD_supradom"/>
</dbReference>
<keyword evidence="15" id="KW-1185">Reference proteome</keyword>
<dbReference type="Gene3D" id="3.30.40.10">
    <property type="entry name" value="Zinc/RING finger domain, C3HC4 (zinc finger)"/>
    <property type="match status" value="1"/>
</dbReference>
<dbReference type="InterPro" id="IPR027370">
    <property type="entry name" value="Znf-RING_euk"/>
</dbReference>
<keyword evidence="3" id="KW-0808">Transferase</keyword>
<keyword evidence="8" id="KW-0862">Zinc</keyword>
<evidence type="ECO:0000259" key="12">
    <source>
        <dbReference type="PROSITE" id="PS50908"/>
    </source>
</evidence>
<dbReference type="InterPro" id="IPR001841">
    <property type="entry name" value="Znf_RING"/>
</dbReference>
<dbReference type="EMBL" id="KB007904">
    <property type="protein sequence ID" value="ELR21453.1"/>
    <property type="molecule type" value="Genomic_DNA"/>
</dbReference>
<dbReference type="Gene3D" id="3.10.110.10">
    <property type="entry name" value="Ubiquitin Conjugating Enzyme"/>
    <property type="match status" value="1"/>
</dbReference>
<dbReference type="FunFam" id="3.30.40.10:FF:000019">
    <property type="entry name" value="RBR-type E3 ubiquitin transferase"/>
    <property type="match status" value="1"/>
</dbReference>
<dbReference type="OrthoDB" id="10009520at2759"/>
<dbReference type="SUPFAM" id="SSF57850">
    <property type="entry name" value="RING/U-box"/>
    <property type="match status" value="1"/>
</dbReference>
<dbReference type="PROSITE" id="PS51873">
    <property type="entry name" value="TRIAD"/>
    <property type="match status" value="1"/>
</dbReference>
<dbReference type="Pfam" id="PF01485">
    <property type="entry name" value="IBR"/>
    <property type="match status" value="1"/>
</dbReference>
<dbReference type="PANTHER" id="PTHR12292">
    <property type="entry name" value="RWD DOMAIN-CONTAINING PROTEIN"/>
    <property type="match status" value="1"/>
</dbReference>
<evidence type="ECO:0000256" key="7">
    <source>
        <dbReference type="ARBA" id="ARBA00022786"/>
    </source>
</evidence>
<keyword evidence="6 9" id="KW-0863">Zinc-finger</keyword>
<evidence type="ECO:0000313" key="15">
    <source>
        <dbReference type="Proteomes" id="UP000011083"/>
    </source>
</evidence>
<dbReference type="PROSITE" id="PS00518">
    <property type="entry name" value="ZF_RING_1"/>
    <property type="match status" value="1"/>
</dbReference>
<organism evidence="14 15">
    <name type="scientific">Acanthamoeba castellanii (strain ATCC 30010 / Neff)</name>
    <dbReference type="NCBI Taxonomy" id="1257118"/>
    <lineage>
        <taxon>Eukaryota</taxon>
        <taxon>Amoebozoa</taxon>
        <taxon>Discosea</taxon>
        <taxon>Longamoebia</taxon>
        <taxon>Centramoebida</taxon>
        <taxon>Acanthamoebidae</taxon>
        <taxon>Acanthamoeba</taxon>
    </lineage>
</organism>
<evidence type="ECO:0000256" key="5">
    <source>
        <dbReference type="ARBA" id="ARBA00022737"/>
    </source>
</evidence>
<dbReference type="InterPro" id="IPR006575">
    <property type="entry name" value="RWD_dom"/>
</dbReference>
<dbReference type="InterPro" id="IPR040213">
    <property type="entry name" value="GIR2-like"/>
</dbReference>
<dbReference type="InterPro" id="IPR013083">
    <property type="entry name" value="Znf_RING/FYVE/PHD"/>
</dbReference>
<dbReference type="Pfam" id="PF05773">
    <property type="entry name" value="RWD"/>
    <property type="match status" value="1"/>
</dbReference>
<dbReference type="RefSeq" id="XP_004345997.1">
    <property type="nucleotide sequence ID" value="XM_004345947.1"/>
</dbReference>
<keyword evidence="4" id="KW-0479">Metal-binding</keyword>
<dbReference type="GeneID" id="14922347"/>
<feature type="coiled-coil region" evidence="10">
    <location>
        <begin position="136"/>
        <end position="163"/>
    </location>
</feature>
<feature type="non-terminal residue" evidence="14">
    <location>
        <position position="1"/>
    </location>
</feature>
<dbReference type="PROSITE" id="PS50089">
    <property type="entry name" value="ZF_RING_2"/>
    <property type="match status" value="1"/>
</dbReference>
<comment type="catalytic activity">
    <reaction evidence="1">
        <text>[E2 ubiquitin-conjugating enzyme]-S-ubiquitinyl-L-cysteine + [acceptor protein]-L-lysine = [E2 ubiquitin-conjugating enzyme]-L-cysteine + [acceptor protein]-N(6)-ubiquitinyl-L-lysine.</text>
        <dbReference type="EC" id="2.3.2.31"/>
    </reaction>
</comment>
<name>L8H9P9_ACACF</name>
<dbReference type="EC" id="2.3.2.31" evidence="2"/>
<dbReference type="GO" id="GO:0061630">
    <property type="term" value="F:ubiquitin protein ligase activity"/>
    <property type="evidence" value="ECO:0007669"/>
    <property type="project" value="UniProtKB-EC"/>
</dbReference>
<evidence type="ECO:0000256" key="9">
    <source>
        <dbReference type="PROSITE-ProRule" id="PRU00175"/>
    </source>
</evidence>
<evidence type="ECO:0000256" key="8">
    <source>
        <dbReference type="ARBA" id="ARBA00022833"/>
    </source>
</evidence>
<proteinExistence type="predicted"/>
<evidence type="ECO:0000256" key="1">
    <source>
        <dbReference type="ARBA" id="ARBA00001798"/>
    </source>
</evidence>
<accession>L8H9P9</accession>
<evidence type="ECO:0000256" key="4">
    <source>
        <dbReference type="ARBA" id="ARBA00022723"/>
    </source>
</evidence>
<reference evidence="14 15" key="1">
    <citation type="journal article" date="2013" name="Genome Biol.">
        <title>Genome of Acanthamoeba castellanii highlights extensive lateral gene transfer and early evolution of tyrosine kinase signaling.</title>
        <authorList>
            <person name="Clarke M."/>
            <person name="Lohan A.J."/>
            <person name="Liu B."/>
            <person name="Lagkouvardos I."/>
            <person name="Roy S."/>
            <person name="Zafar N."/>
            <person name="Bertelli C."/>
            <person name="Schilde C."/>
            <person name="Kianianmomeni A."/>
            <person name="Burglin T.R."/>
            <person name="Frech C."/>
            <person name="Turcotte B."/>
            <person name="Kopec K.O."/>
            <person name="Synnott J.M."/>
            <person name="Choo C."/>
            <person name="Paponov I."/>
            <person name="Finkler A."/>
            <person name="Soon Heng Tan C."/>
            <person name="Hutchins A.P."/>
            <person name="Weinmeier T."/>
            <person name="Rattei T."/>
            <person name="Chu J.S."/>
            <person name="Gimenez G."/>
            <person name="Irimia M."/>
            <person name="Rigden D.J."/>
            <person name="Fitzpatrick D.A."/>
            <person name="Lorenzo-Morales J."/>
            <person name="Bateman A."/>
            <person name="Chiu C.H."/>
            <person name="Tang P."/>
            <person name="Hegemann P."/>
            <person name="Fromm H."/>
            <person name="Raoult D."/>
            <person name="Greub G."/>
            <person name="Miranda-Saavedra D."/>
            <person name="Chen N."/>
            <person name="Nash P."/>
            <person name="Ginger M.L."/>
            <person name="Horn M."/>
            <person name="Schaap P."/>
            <person name="Caler L."/>
            <person name="Loftus B."/>
        </authorList>
    </citation>
    <scope>NUCLEOTIDE SEQUENCE [LARGE SCALE GENOMIC DNA]</scope>
    <source>
        <strain evidence="14 15">Neff</strain>
    </source>
</reference>
<dbReference type="VEuPathDB" id="AmoebaDB:ACA1_183990"/>
<dbReference type="GO" id="GO:0008270">
    <property type="term" value="F:zinc ion binding"/>
    <property type="evidence" value="ECO:0007669"/>
    <property type="project" value="UniProtKB-KW"/>
</dbReference>
<feature type="domain" description="RING-type" evidence="13">
    <location>
        <begin position="331"/>
        <end position="608"/>
    </location>
</feature>
<keyword evidence="5" id="KW-0677">Repeat</keyword>
<dbReference type="CDD" id="cd23823">
    <property type="entry name" value="RWD_GCN2"/>
    <property type="match status" value="1"/>
</dbReference>
<feature type="domain" description="RWD" evidence="12">
    <location>
        <begin position="22"/>
        <end position="138"/>
    </location>
</feature>
<dbReference type="CDD" id="cd20335">
    <property type="entry name" value="BRcat_RBR"/>
    <property type="match status" value="1"/>
</dbReference>
<dbReference type="InterPro" id="IPR002867">
    <property type="entry name" value="IBR_dom"/>
</dbReference>
<protein>
    <recommendedName>
        <fullName evidence="2">RBR-type E3 ubiquitin transferase</fullName>
        <ecNumber evidence="2">2.3.2.31</ecNumber>
    </recommendedName>
</protein>
<evidence type="ECO:0000256" key="3">
    <source>
        <dbReference type="ARBA" id="ARBA00022679"/>
    </source>
</evidence>
<dbReference type="STRING" id="1257118.L8H9P9"/>
<dbReference type="SUPFAM" id="SSF54495">
    <property type="entry name" value="UBC-like"/>
    <property type="match status" value="1"/>
</dbReference>
<feature type="domain" description="RING-type" evidence="11">
    <location>
        <begin position="335"/>
        <end position="385"/>
    </location>
</feature>